<gene>
    <name evidence="1" type="ORF">SAMN05192562_101371</name>
</gene>
<reference evidence="2" key="1">
    <citation type="submission" date="2016-10" db="EMBL/GenBank/DDBJ databases">
        <authorList>
            <person name="Varghese N."/>
            <person name="Submissions S."/>
        </authorList>
    </citation>
    <scope>NUCLEOTIDE SEQUENCE [LARGE SCALE GENOMIC DNA]</scope>
    <source>
        <strain evidence="2">Ah-143</strain>
    </source>
</reference>
<name>A0A1I6Y6V7_9ENTR</name>
<proteinExistence type="predicted"/>
<dbReference type="AlphaFoldDB" id="A0A1I6Y6V7"/>
<organism evidence="1 2">
    <name type="scientific">Kosakonia arachidis</name>
    <dbReference type="NCBI Taxonomy" id="551989"/>
    <lineage>
        <taxon>Bacteria</taxon>
        <taxon>Pseudomonadati</taxon>
        <taxon>Pseudomonadota</taxon>
        <taxon>Gammaproteobacteria</taxon>
        <taxon>Enterobacterales</taxon>
        <taxon>Enterobacteriaceae</taxon>
        <taxon>Kosakonia</taxon>
    </lineage>
</organism>
<dbReference type="Proteomes" id="UP000199187">
    <property type="component" value="Unassembled WGS sequence"/>
</dbReference>
<accession>A0A1I6Y6V7</accession>
<evidence type="ECO:0000313" key="1">
    <source>
        <dbReference type="EMBL" id="SFT46193.1"/>
    </source>
</evidence>
<evidence type="ECO:0000313" key="2">
    <source>
        <dbReference type="Proteomes" id="UP000199187"/>
    </source>
</evidence>
<protein>
    <submittedName>
        <fullName evidence="1">Uncharacterized protein</fullName>
    </submittedName>
</protein>
<keyword evidence="2" id="KW-1185">Reference proteome</keyword>
<dbReference type="EMBL" id="FPAU01000001">
    <property type="protein sequence ID" value="SFT46193.1"/>
    <property type="molecule type" value="Genomic_DNA"/>
</dbReference>
<dbReference type="RefSeq" id="WP_090118677.1">
    <property type="nucleotide sequence ID" value="NZ_CP045300.1"/>
</dbReference>
<sequence>MENEYAAQAFLVWCREVAGDVIQLSVPDNLLCRKIERVEITQPQLAVKMTHNLDTEGNTVTEVFYAAANNYQPWCILSERQEDNQPLVLSACHCVLTLRLCDGRNELIVSPDYDWDD</sequence>